<dbReference type="InterPro" id="IPR000700">
    <property type="entry name" value="PAS-assoc_C"/>
</dbReference>
<feature type="domain" description="PAC" evidence="10">
    <location>
        <begin position="92"/>
        <end position="144"/>
    </location>
</feature>
<evidence type="ECO:0000256" key="2">
    <source>
        <dbReference type="ARBA" id="ARBA00012438"/>
    </source>
</evidence>
<dbReference type="CDD" id="cd00130">
    <property type="entry name" value="PAS"/>
    <property type="match status" value="1"/>
</dbReference>
<keyword evidence="8" id="KW-0843">Virulence</keyword>
<comment type="caution">
    <text evidence="11">The sequence shown here is derived from an EMBL/GenBank/DDBJ whole genome shotgun (WGS) entry which is preliminary data.</text>
</comment>
<organism evidence="11 12">
    <name type="scientific">Pseudonocardia aurantiaca</name>
    <dbReference type="NCBI Taxonomy" id="75290"/>
    <lineage>
        <taxon>Bacteria</taxon>
        <taxon>Bacillati</taxon>
        <taxon>Actinomycetota</taxon>
        <taxon>Actinomycetes</taxon>
        <taxon>Pseudonocardiales</taxon>
        <taxon>Pseudonocardiaceae</taxon>
        <taxon>Pseudonocardia</taxon>
    </lineage>
</organism>
<evidence type="ECO:0000256" key="8">
    <source>
        <dbReference type="ARBA" id="ARBA00023026"/>
    </source>
</evidence>
<proteinExistence type="predicted"/>
<keyword evidence="6" id="KW-0418">Kinase</keyword>
<dbReference type="EMBL" id="JBHUCP010000007">
    <property type="protein sequence ID" value="MFD1530049.1"/>
    <property type="molecule type" value="Genomic_DNA"/>
</dbReference>
<name>A0ABW4FHE2_9PSEU</name>
<dbReference type="InterPro" id="IPR000014">
    <property type="entry name" value="PAS"/>
</dbReference>
<evidence type="ECO:0000256" key="4">
    <source>
        <dbReference type="ARBA" id="ARBA00022679"/>
    </source>
</evidence>
<dbReference type="RefSeq" id="WP_343976599.1">
    <property type="nucleotide sequence ID" value="NZ_BAAAJG010000008.1"/>
</dbReference>
<accession>A0ABW4FHE2</accession>
<gene>
    <name evidence="11" type="ORF">ACFSCY_11400</name>
</gene>
<dbReference type="Gene3D" id="3.30.450.20">
    <property type="entry name" value="PAS domain"/>
    <property type="match status" value="1"/>
</dbReference>
<evidence type="ECO:0000256" key="3">
    <source>
        <dbReference type="ARBA" id="ARBA00022553"/>
    </source>
</evidence>
<feature type="domain" description="PAS" evidence="9">
    <location>
        <begin position="14"/>
        <end position="67"/>
    </location>
</feature>
<evidence type="ECO:0000313" key="11">
    <source>
        <dbReference type="EMBL" id="MFD1530049.1"/>
    </source>
</evidence>
<keyword evidence="4" id="KW-0808">Transferase</keyword>
<evidence type="ECO:0000259" key="9">
    <source>
        <dbReference type="PROSITE" id="PS50112"/>
    </source>
</evidence>
<dbReference type="EC" id="2.7.13.3" evidence="2"/>
<keyword evidence="12" id="KW-1185">Reference proteome</keyword>
<dbReference type="InterPro" id="IPR013767">
    <property type="entry name" value="PAS_fold"/>
</dbReference>
<evidence type="ECO:0000313" key="12">
    <source>
        <dbReference type="Proteomes" id="UP001597145"/>
    </source>
</evidence>
<dbReference type="PROSITE" id="PS50112">
    <property type="entry name" value="PAS"/>
    <property type="match status" value="1"/>
</dbReference>
<dbReference type="SUPFAM" id="SSF55785">
    <property type="entry name" value="PYP-like sensor domain (PAS domain)"/>
    <property type="match status" value="1"/>
</dbReference>
<sequence>MVSNAMQFGSNGASAELARAIMETPSEAIIATDQDGLITFWNPGAERIFGHPAAEAVGQSLDIIIPERLRAAHWKGFSDVIRTGESRYGTGEVLSVPGIRRDGERISLDFTIVMLNGADGSIVGMAAIMRDVTARFEELKGLRRRLRELEQTPAT</sequence>
<dbReference type="PANTHER" id="PTHR41523:SF8">
    <property type="entry name" value="ETHYLENE RESPONSE SENSOR PROTEIN"/>
    <property type="match status" value="1"/>
</dbReference>
<evidence type="ECO:0000256" key="1">
    <source>
        <dbReference type="ARBA" id="ARBA00000085"/>
    </source>
</evidence>
<evidence type="ECO:0000256" key="5">
    <source>
        <dbReference type="ARBA" id="ARBA00022741"/>
    </source>
</evidence>
<dbReference type="Proteomes" id="UP001597145">
    <property type="component" value="Unassembled WGS sequence"/>
</dbReference>
<dbReference type="Pfam" id="PF00989">
    <property type="entry name" value="PAS"/>
    <property type="match status" value="1"/>
</dbReference>
<dbReference type="NCBIfam" id="TIGR00229">
    <property type="entry name" value="sensory_box"/>
    <property type="match status" value="1"/>
</dbReference>
<reference evidence="12" key="1">
    <citation type="journal article" date="2019" name="Int. J. Syst. Evol. Microbiol.">
        <title>The Global Catalogue of Microorganisms (GCM) 10K type strain sequencing project: providing services to taxonomists for standard genome sequencing and annotation.</title>
        <authorList>
            <consortium name="The Broad Institute Genomics Platform"/>
            <consortium name="The Broad Institute Genome Sequencing Center for Infectious Disease"/>
            <person name="Wu L."/>
            <person name="Ma J."/>
        </authorList>
    </citation>
    <scope>NUCLEOTIDE SEQUENCE [LARGE SCALE GENOMIC DNA]</scope>
    <source>
        <strain evidence="12">JCM 12165</strain>
    </source>
</reference>
<evidence type="ECO:0000256" key="6">
    <source>
        <dbReference type="ARBA" id="ARBA00022777"/>
    </source>
</evidence>
<dbReference type="PROSITE" id="PS50113">
    <property type="entry name" value="PAC"/>
    <property type="match status" value="1"/>
</dbReference>
<evidence type="ECO:0000256" key="7">
    <source>
        <dbReference type="ARBA" id="ARBA00022840"/>
    </source>
</evidence>
<dbReference type="SMART" id="SM00091">
    <property type="entry name" value="PAS"/>
    <property type="match status" value="1"/>
</dbReference>
<dbReference type="PANTHER" id="PTHR41523">
    <property type="entry name" value="TWO-COMPONENT SYSTEM SENSOR PROTEIN"/>
    <property type="match status" value="1"/>
</dbReference>
<keyword evidence="5" id="KW-0547">Nucleotide-binding</keyword>
<keyword evidence="7" id="KW-0067">ATP-binding</keyword>
<comment type="catalytic activity">
    <reaction evidence="1">
        <text>ATP + protein L-histidine = ADP + protein N-phospho-L-histidine.</text>
        <dbReference type="EC" id="2.7.13.3"/>
    </reaction>
</comment>
<protein>
    <recommendedName>
        <fullName evidence="2">histidine kinase</fullName>
        <ecNumber evidence="2">2.7.13.3</ecNumber>
    </recommendedName>
</protein>
<dbReference type="InterPro" id="IPR035965">
    <property type="entry name" value="PAS-like_dom_sf"/>
</dbReference>
<evidence type="ECO:0000259" key="10">
    <source>
        <dbReference type="PROSITE" id="PS50113"/>
    </source>
</evidence>
<keyword evidence="3" id="KW-0597">Phosphoprotein</keyword>